<keyword evidence="2" id="KW-0472">Membrane</keyword>
<keyword evidence="5" id="KW-1185">Reference proteome</keyword>
<feature type="compositionally biased region" description="Low complexity" evidence="1">
    <location>
        <begin position="54"/>
        <end position="66"/>
    </location>
</feature>
<reference evidence="4" key="2">
    <citation type="submission" date="2013-07" db="EMBL/GenBank/DDBJ databases">
        <authorList>
            <consortium name="The Broad Institute Genome Sequencing Platform"/>
            <person name="Cuomo C."/>
            <person name="Litvintseva A."/>
            <person name="Chen Y."/>
            <person name="Heitman J."/>
            <person name="Sun S."/>
            <person name="Springer D."/>
            <person name="Dromer F."/>
            <person name="Young S.K."/>
            <person name="Zeng Q."/>
            <person name="Gargeya S."/>
            <person name="Fitzgerald M."/>
            <person name="Abouelleil A."/>
            <person name="Alvarado L."/>
            <person name="Berlin A.M."/>
            <person name="Chapman S.B."/>
            <person name="Dewar J."/>
            <person name="Goldberg J."/>
            <person name="Griggs A."/>
            <person name="Gujja S."/>
            <person name="Hansen M."/>
            <person name="Howarth C."/>
            <person name="Imamovic A."/>
            <person name="Larimer J."/>
            <person name="McCowan C."/>
            <person name="Murphy C."/>
            <person name="Pearson M."/>
            <person name="Priest M."/>
            <person name="Roberts A."/>
            <person name="Saif S."/>
            <person name="Shea T."/>
            <person name="Sykes S."/>
            <person name="Wortman J."/>
            <person name="Nusbaum C."/>
            <person name="Birren B."/>
        </authorList>
    </citation>
    <scope>NUCLEOTIDE SEQUENCE</scope>
    <source>
        <strain evidence="4">CBS 10737</strain>
    </source>
</reference>
<dbReference type="GeneID" id="30173222"/>
<feature type="compositionally biased region" description="Polar residues" evidence="1">
    <location>
        <begin position="34"/>
        <end position="45"/>
    </location>
</feature>
<protein>
    <submittedName>
        <fullName evidence="3">Uncharacterized protein</fullName>
    </submittedName>
</protein>
<organism evidence="3">
    <name type="scientific">Kwoniella pini CBS 10737</name>
    <dbReference type="NCBI Taxonomy" id="1296096"/>
    <lineage>
        <taxon>Eukaryota</taxon>
        <taxon>Fungi</taxon>
        <taxon>Dikarya</taxon>
        <taxon>Basidiomycota</taxon>
        <taxon>Agaricomycotina</taxon>
        <taxon>Tremellomycetes</taxon>
        <taxon>Tremellales</taxon>
        <taxon>Cryptococcaceae</taxon>
        <taxon>Kwoniella</taxon>
    </lineage>
</organism>
<feature type="transmembrane region" description="Helical" evidence="2">
    <location>
        <begin position="116"/>
        <end position="136"/>
    </location>
</feature>
<dbReference type="EMBL" id="KI894012">
    <property type="protein sequence ID" value="OCF49165.1"/>
    <property type="molecule type" value="Genomic_DNA"/>
</dbReference>
<proteinExistence type="predicted"/>
<name>A0A1B9I0X8_9TREE</name>
<dbReference type="OrthoDB" id="2565047at2759"/>
<evidence type="ECO:0000313" key="5">
    <source>
        <dbReference type="Proteomes" id="UP000094020"/>
    </source>
</evidence>
<keyword evidence="2" id="KW-1133">Transmembrane helix</keyword>
<reference evidence="4" key="4">
    <citation type="submission" date="2024-02" db="EMBL/GenBank/DDBJ databases">
        <title>Comparative genomics of Cryptococcus and Kwoniella reveals pathogenesis evolution and contrasting modes of karyotype evolution via chromosome fusion or intercentromeric recombination.</title>
        <authorList>
            <person name="Coelho M.A."/>
            <person name="David-Palma M."/>
            <person name="Shea T."/>
            <person name="Bowers K."/>
            <person name="McGinley-Smith S."/>
            <person name="Mohammad A.W."/>
            <person name="Gnirke A."/>
            <person name="Yurkov A.M."/>
            <person name="Nowrousian M."/>
            <person name="Sun S."/>
            <person name="Cuomo C.A."/>
            <person name="Heitman J."/>
        </authorList>
    </citation>
    <scope>NUCLEOTIDE SEQUENCE</scope>
    <source>
        <strain evidence="4">CBS 10737</strain>
    </source>
</reference>
<evidence type="ECO:0000256" key="1">
    <source>
        <dbReference type="SAM" id="MobiDB-lite"/>
    </source>
</evidence>
<evidence type="ECO:0000313" key="3">
    <source>
        <dbReference type="EMBL" id="OCF49165.1"/>
    </source>
</evidence>
<dbReference type="AlphaFoldDB" id="A0A1B9I0X8"/>
<accession>A0A1B9I0X8</accession>
<dbReference type="EMBL" id="CP144526">
    <property type="protein sequence ID" value="WWC72070.1"/>
    <property type="molecule type" value="Genomic_DNA"/>
</dbReference>
<reference evidence="3" key="1">
    <citation type="submission" date="2013-07" db="EMBL/GenBank/DDBJ databases">
        <title>The Genome Sequence of Cryptococcus pinus CBS10737.</title>
        <authorList>
            <consortium name="The Broad Institute Genome Sequencing Platform"/>
            <person name="Cuomo C."/>
            <person name="Litvintseva A."/>
            <person name="Chen Y."/>
            <person name="Heitman J."/>
            <person name="Sun S."/>
            <person name="Springer D."/>
            <person name="Dromer F."/>
            <person name="Young S.K."/>
            <person name="Zeng Q."/>
            <person name="Gargeya S."/>
            <person name="Fitzgerald M."/>
            <person name="Abouelleil A."/>
            <person name="Alvarado L."/>
            <person name="Berlin A.M."/>
            <person name="Chapman S.B."/>
            <person name="Dewar J."/>
            <person name="Goldberg J."/>
            <person name="Griggs A."/>
            <person name="Gujja S."/>
            <person name="Hansen M."/>
            <person name="Howarth C."/>
            <person name="Imamovic A."/>
            <person name="Larimer J."/>
            <person name="McCowan C."/>
            <person name="Murphy C."/>
            <person name="Pearson M."/>
            <person name="Priest M."/>
            <person name="Roberts A."/>
            <person name="Saif S."/>
            <person name="Shea T."/>
            <person name="Sykes S."/>
            <person name="Wortman J."/>
            <person name="Nusbaum C."/>
            <person name="Birren B."/>
        </authorList>
    </citation>
    <scope>NUCLEOTIDE SEQUENCE [LARGE SCALE GENOMIC DNA]</scope>
    <source>
        <strain evidence="3">CBS 10737</strain>
    </source>
</reference>
<dbReference type="Proteomes" id="UP000094020">
    <property type="component" value="Chromosome 8"/>
</dbReference>
<sequence length="233" mass="26246">MTTTPPLPKLIITPSTPLTKSNFEITNSLPSSRKLQYTSNQQISSKSEKPRLRSSSISSYHSFSNFSDEKEEEEEDEKSKLNLISSLSLPSNSYLNLPNSNSNLQRQIEKKQKFKSTLISIFFIIFTFLLIIFTTICTSSTSSSVDRILKIQIGLNEKFTNLLSLRGNYELDLDIPIREDHNSEPTEIQTSGNGLFDFLFWQNDDSFTHSIISAGPAISLDGAAIWDFDSLSL</sequence>
<evidence type="ECO:0000313" key="4">
    <source>
        <dbReference type="EMBL" id="WWC72070.1"/>
    </source>
</evidence>
<dbReference type="KEGG" id="kpin:30173222"/>
<keyword evidence="2" id="KW-0812">Transmembrane</keyword>
<dbReference type="RefSeq" id="XP_019010384.1">
    <property type="nucleotide sequence ID" value="XM_019156582.1"/>
</dbReference>
<feature type="region of interest" description="Disordered" evidence="1">
    <location>
        <begin position="34"/>
        <end position="79"/>
    </location>
</feature>
<gene>
    <name evidence="3" type="ORF">I206_04853</name>
    <name evidence="4" type="ORF">I206_106030</name>
</gene>
<evidence type="ECO:0000256" key="2">
    <source>
        <dbReference type="SAM" id="Phobius"/>
    </source>
</evidence>
<reference evidence="3" key="3">
    <citation type="submission" date="2016-07" db="EMBL/GenBank/DDBJ databases">
        <title>Evolution of pathogenesis and genome organization in the Tremellales.</title>
        <authorList>
            <person name="Cuomo C."/>
            <person name="Litvintseva A."/>
            <person name="Heitman J."/>
            <person name="Chen Y."/>
            <person name="Sun S."/>
            <person name="Springer D."/>
            <person name="Dromer F."/>
            <person name="Young S."/>
            <person name="Zeng Q."/>
            <person name="Chapman S."/>
            <person name="Gujja S."/>
            <person name="Saif S."/>
            <person name="Birren B."/>
        </authorList>
    </citation>
    <scope>NUCLEOTIDE SEQUENCE</scope>
    <source>
        <strain evidence="3">CBS 10737</strain>
    </source>
</reference>